<dbReference type="AlphaFoldDB" id="A0A345PCL0"/>
<organism evidence="1 2">
    <name type="scientific">Oceanobacillus zhaokaii</name>
    <dbReference type="NCBI Taxonomy" id="2052660"/>
    <lineage>
        <taxon>Bacteria</taxon>
        <taxon>Bacillati</taxon>
        <taxon>Bacillota</taxon>
        <taxon>Bacilli</taxon>
        <taxon>Bacillales</taxon>
        <taxon>Bacillaceae</taxon>
        <taxon>Oceanobacillus</taxon>
    </lineage>
</organism>
<accession>A0A345PCL0</accession>
<sequence>MNVMDAKVINTKYGMELYFDNIESVDVKEVHSPTVENPFYEVLIGVEFLLMKERKFNKMKNYFWISMSTDFKTVKIKESDKGNLFGLKDNGEKEATRELLGDWLIKTSSFKNAVTEIINKQEYRKPSETEHFLKNLLYLNSGDIKNAFIEQYS</sequence>
<evidence type="ECO:0000313" key="1">
    <source>
        <dbReference type="EMBL" id="AXI07740.1"/>
    </source>
</evidence>
<evidence type="ECO:0000313" key="2">
    <source>
        <dbReference type="Proteomes" id="UP000253908"/>
    </source>
</evidence>
<dbReference type="KEGG" id="ocn:CUC15_01520"/>
<dbReference type="EMBL" id="CP024848">
    <property type="protein sequence ID" value="AXI07740.1"/>
    <property type="molecule type" value="Genomic_DNA"/>
</dbReference>
<keyword evidence="2" id="KW-1185">Reference proteome</keyword>
<dbReference type="OrthoDB" id="2719547at2"/>
<reference evidence="2" key="1">
    <citation type="submission" date="2017-11" db="EMBL/GenBank/DDBJ databases">
        <authorList>
            <person name="Zhu W."/>
        </authorList>
    </citation>
    <scope>NUCLEOTIDE SEQUENCE [LARGE SCALE GENOMIC DNA]</scope>
    <source>
        <strain evidence="2">160</strain>
    </source>
</reference>
<name>A0A345PCL0_9BACI</name>
<proteinExistence type="predicted"/>
<dbReference type="Proteomes" id="UP000253908">
    <property type="component" value="Chromosome"/>
</dbReference>
<gene>
    <name evidence="1" type="ORF">CUC15_01520</name>
</gene>
<dbReference type="RefSeq" id="WP_114915034.1">
    <property type="nucleotide sequence ID" value="NZ_CP024848.1"/>
</dbReference>
<protein>
    <submittedName>
        <fullName evidence="1">Uncharacterized protein</fullName>
    </submittedName>
</protein>